<dbReference type="RefSeq" id="WP_076142962.1">
    <property type="nucleotide sequence ID" value="NZ_LWLN01000001.1"/>
</dbReference>
<reference evidence="3" key="1">
    <citation type="submission" date="2016-04" db="EMBL/GenBank/DDBJ databases">
        <authorList>
            <person name="Chen S.-C."/>
            <person name="Lai M.-C."/>
        </authorList>
    </citation>
    <scope>NUCLEOTIDE SEQUENCE [LARGE SCALE GENOMIC DNA]</scope>
    <source>
        <strain evidence="3">AB14</strain>
    </source>
</reference>
<feature type="transmembrane region" description="Helical" evidence="1">
    <location>
        <begin position="203"/>
        <end position="227"/>
    </location>
</feature>
<keyword evidence="1" id="KW-0472">Membrane</keyword>
<accession>A0A1S8ASB4</accession>
<keyword evidence="1" id="KW-0812">Transmembrane</keyword>
<comment type="caution">
    <text evidence="2">The sequence shown here is derived from an EMBL/GenBank/DDBJ whole genome shotgun (WGS) entry which is preliminary data.</text>
</comment>
<proteinExistence type="predicted"/>
<feature type="transmembrane region" description="Helical" evidence="1">
    <location>
        <begin position="273"/>
        <end position="290"/>
    </location>
</feature>
<sequence length="300" mass="31342">MPPLRNTLADLTDERFRTAVLLGLASIPFTVVLSWESAPTSFSGEAVVVAGLFAGLHYTDRAAGNGDVGLLEAVRYGKRPAVSRRAGVVAGVVGSAPAIGWEIASTAELVWTLSGWQKAVAVVALPIVVPFLVALFGLGGGVGAAVGDWLGGRIDRNRDGASSRAVPDAAADDSRWWWLIAAYVVVAPAVLLYVFGVRPDSDAGLLVAILSLLALVPFAALVVGALFKDAASHGGAGRGWMLNYWTYLGASLGTYAVAYLAARVVRSTNPSGVGAYAFLIALWISSVVYLDHRRRYGSAS</sequence>
<gene>
    <name evidence="2" type="ORF">A6E15_00830</name>
</gene>
<evidence type="ECO:0000256" key="1">
    <source>
        <dbReference type="SAM" id="Phobius"/>
    </source>
</evidence>
<feature type="transmembrane region" description="Helical" evidence="1">
    <location>
        <begin position="239"/>
        <end position="261"/>
    </location>
</feature>
<protein>
    <submittedName>
        <fullName evidence="2">Transposase</fullName>
    </submittedName>
</protein>
<dbReference type="Proteomes" id="UP000189370">
    <property type="component" value="Unassembled WGS sequence"/>
</dbReference>
<feature type="transmembrane region" description="Helical" evidence="1">
    <location>
        <begin position="176"/>
        <end position="197"/>
    </location>
</feature>
<keyword evidence="1" id="KW-1133">Transmembrane helix</keyword>
<dbReference type="AlphaFoldDB" id="A0A1S8ASB4"/>
<dbReference type="EMBL" id="LWLN01000001">
    <property type="protein sequence ID" value="OLZ39615.1"/>
    <property type="molecule type" value="Genomic_DNA"/>
</dbReference>
<dbReference type="OrthoDB" id="293423at2157"/>
<feature type="transmembrane region" description="Helical" evidence="1">
    <location>
        <begin position="119"/>
        <end position="146"/>
    </location>
</feature>
<evidence type="ECO:0000313" key="2">
    <source>
        <dbReference type="EMBL" id="OLZ39615.1"/>
    </source>
</evidence>
<evidence type="ECO:0000313" key="3">
    <source>
        <dbReference type="Proteomes" id="UP000189370"/>
    </source>
</evidence>
<keyword evidence="3" id="KW-1185">Reference proteome</keyword>
<organism evidence="2 3">
    <name type="scientific">Natrinema saccharevitans</name>
    <dbReference type="NCBI Taxonomy" id="301967"/>
    <lineage>
        <taxon>Archaea</taxon>
        <taxon>Methanobacteriati</taxon>
        <taxon>Methanobacteriota</taxon>
        <taxon>Stenosarchaea group</taxon>
        <taxon>Halobacteria</taxon>
        <taxon>Halobacteriales</taxon>
        <taxon>Natrialbaceae</taxon>
        <taxon>Natrinema</taxon>
    </lineage>
</organism>
<name>A0A1S8ASB4_9EURY</name>